<dbReference type="GO" id="GO:0003863">
    <property type="term" value="F:branched-chain 2-oxo acid dehydrogenase activity"/>
    <property type="evidence" value="ECO:0007669"/>
    <property type="project" value="UniProtKB-EC"/>
</dbReference>
<dbReference type="PANTHER" id="PTHR42980:SF1">
    <property type="entry name" value="2-OXOISOVALERATE DEHYDROGENASE SUBUNIT BETA, MITOCHONDRIAL"/>
    <property type="match status" value="1"/>
</dbReference>
<reference evidence="7 8" key="1">
    <citation type="submission" date="2017-04" db="EMBL/GenBank/DDBJ databases">
        <title>A new member of the family Flavobacteriaceae isolated from ascidians.</title>
        <authorList>
            <person name="Chen L."/>
        </authorList>
    </citation>
    <scope>NUCLEOTIDE SEQUENCE [LARGE SCALE GENOMIC DNA]</scope>
    <source>
        <strain evidence="7 8">HQA918</strain>
    </source>
</reference>
<protein>
    <recommendedName>
        <fullName evidence="3">3-methyl-2-oxobutanoate dehydrogenase (2-methylpropanoyl-transferring)</fullName>
        <ecNumber evidence="3">1.2.4.4</ecNumber>
    </recommendedName>
</protein>
<dbReference type="EMBL" id="NBWU01000004">
    <property type="protein sequence ID" value="PCE63840.1"/>
    <property type="molecule type" value="Genomic_DNA"/>
</dbReference>
<evidence type="ECO:0000256" key="4">
    <source>
        <dbReference type="ARBA" id="ARBA00023002"/>
    </source>
</evidence>
<evidence type="ECO:0000256" key="5">
    <source>
        <dbReference type="ARBA" id="ARBA00023052"/>
    </source>
</evidence>
<dbReference type="InterPro" id="IPR001017">
    <property type="entry name" value="DH_E1"/>
</dbReference>
<gene>
    <name evidence="7" type="ORF">B7P33_11255</name>
</gene>
<dbReference type="Gene3D" id="3.40.50.920">
    <property type="match status" value="1"/>
</dbReference>
<dbReference type="RefSeq" id="WP_097442556.1">
    <property type="nucleotide sequence ID" value="NZ_NBWU01000004.1"/>
</dbReference>
<dbReference type="Pfam" id="PF02780">
    <property type="entry name" value="Transketolase_C"/>
    <property type="match status" value="1"/>
</dbReference>
<keyword evidence="4" id="KW-0560">Oxidoreductase</keyword>
<dbReference type="SUPFAM" id="SSF52518">
    <property type="entry name" value="Thiamin diphosphate-binding fold (THDP-binding)"/>
    <property type="match status" value="2"/>
</dbReference>
<name>A0A2A4G788_9FLAO</name>
<dbReference type="InterPro" id="IPR033248">
    <property type="entry name" value="Transketolase_C"/>
</dbReference>
<dbReference type="Pfam" id="PF00676">
    <property type="entry name" value="E1_dh"/>
    <property type="match status" value="1"/>
</dbReference>
<dbReference type="GO" id="GO:0009083">
    <property type="term" value="P:branched-chain amino acid catabolic process"/>
    <property type="evidence" value="ECO:0007669"/>
    <property type="project" value="TreeGrafter"/>
</dbReference>
<proteinExistence type="predicted"/>
<dbReference type="CDD" id="cd02000">
    <property type="entry name" value="TPP_E1_PDC_ADC_BCADC"/>
    <property type="match status" value="1"/>
</dbReference>
<dbReference type="GO" id="GO:0007584">
    <property type="term" value="P:response to nutrient"/>
    <property type="evidence" value="ECO:0007669"/>
    <property type="project" value="TreeGrafter"/>
</dbReference>
<keyword evidence="5" id="KW-0786">Thiamine pyrophosphate</keyword>
<dbReference type="Proteomes" id="UP000219559">
    <property type="component" value="Unassembled WGS sequence"/>
</dbReference>
<dbReference type="SUPFAM" id="SSF52922">
    <property type="entry name" value="TK C-terminal domain-like"/>
    <property type="match status" value="1"/>
</dbReference>
<evidence type="ECO:0000313" key="8">
    <source>
        <dbReference type="Proteomes" id="UP000219559"/>
    </source>
</evidence>
<evidence type="ECO:0000256" key="1">
    <source>
        <dbReference type="ARBA" id="ARBA00001964"/>
    </source>
</evidence>
<evidence type="ECO:0000259" key="6">
    <source>
        <dbReference type="SMART" id="SM00861"/>
    </source>
</evidence>
<dbReference type="Pfam" id="PF02779">
    <property type="entry name" value="Transket_pyr"/>
    <property type="match status" value="1"/>
</dbReference>
<dbReference type="SMART" id="SM00861">
    <property type="entry name" value="Transket_pyr"/>
    <property type="match status" value="1"/>
</dbReference>
<sequence length="804" mass="90062">MKTAPEHTMDDNISFEDFKEQIIQDYTIAVKSRECSLLGRREVLTGKAKFGIFGGGKEVAQLAMARVFENGDFRSGYYRDQTFMMALGLLSPKEFFHGLYATTDIEKEPMSAGRQMGGHFTTHSLDENGQWKDLTQQKNSSGDISPTAGQMPRLLGLAQASKIYRNAPEIPSEGFSQNGNEVAWGTIGNASTSEGHFWETINAAGVLQVPMVISVWDDQYGISVPAKYQTTKEDISKILSGFARNESEAGYEIIKVKGWDYTALIHAYGNASEIAREEHVPVLIHVDEITQPQGHSTSGSHERYKSKERLAWEKEYDCNKRFREWILENQIRTEEELKALEKGIKIEVRNAKKEAWLEFLQPIKDEKKVLVSLMDAAAQNSSNKSFIARLKNDLIAVEEPIKRDLASRARKALRYLTHETGPEKQALRKWVTNFMAQTQPDYSSHLYAEHDQAADKIAGITPTYEAEPEMVDGRIIIRDNFDTLFEKHPEVVIFGEDSGNIGDVNQGLEGLQEKYGDVRISDTGIREATILGQGIGLAMRGLRPIAEIQYLDYILYALQIMSDDLATLHYRTVGKQKAPLIVRTRGHRLEGIWHSGSQMGGLIHLLRGIHILVPRNMTKAAGFYNTLLQSDEPALIVESLNGYRLKEPKPNNLGEFRTPIGMVETLKEGTDITLLSYGSTVRIVENVAKELLEVGIDAEVIDAQSLLPFDKNHDVAKSLAKTNRLLIIDEDVPGGCSAYLLQEVLENQGGYELLDSQPQTLTAKAHRPAYATDGDYFSKPSAEDIFEKTYAIMHEAEPQRFPAL</sequence>
<evidence type="ECO:0000256" key="3">
    <source>
        <dbReference type="ARBA" id="ARBA00012277"/>
    </source>
</evidence>
<feature type="domain" description="Transketolase-like pyrimidine-binding" evidence="6">
    <location>
        <begin position="471"/>
        <end position="645"/>
    </location>
</feature>
<organism evidence="7 8">
    <name type="scientific">Sediminicola luteus</name>
    <dbReference type="NCBI Taxonomy" id="319238"/>
    <lineage>
        <taxon>Bacteria</taxon>
        <taxon>Pseudomonadati</taxon>
        <taxon>Bacteroidota</taxon>
        <taxon>Flavobacteriia</taxon>
        <taxon>Flavobacteriales</taxon>
        <taxon>Flavobacteriaceae</taxon>
        <taxon>Sediminicola</taxon>
    </lineage>
</organism>
<dbReference type="InterPro" id="IPR009014">
    <property type="entry name" value="Transketo_C/PFOR_II"/>
</dbReference>
<dbReference type="PANTHER" id="PTHR42980">
    <property type="entry name" value="2-OXOISOVALERATE DEHYDROGENASE SUBUNIT BETA-RELATED"/>
    <property type="match status" value="1"/>
</dbReference>
<evidence type="ECO:0000313" key="7">
    <source>
        <dbReference type="EMBL" id="PCE63840.1"/>
    </source>
</evidence>
<comment type="cofactor">
    <cofactor evidence="1">
        <name>thiamine diphosphate</name>
        <dbReference type="ChEBI" id="CHEBI:58937"/>
    </cofactor>
</comment>
<keyword evidence="8" id="KW-1185">Reference proteome</keyword>
<dbReference type="InterPro" id="IPR029061">
    <property type="entry name" value="THDP-binding"/>
</dbReference>
<comment type="caution">
    <text evidence="7">The sequence shown here is derived from an EMBL/GenBank/DDBJ whole genome shotgun (WGS) entry which is preliminary data.</text>
</comment>
<comment type="function">
    <text evidence="2">E1 component of the 2-oxoglutarate dehydrogenase (OGDH) complex which catalyzes the decarboxylation of 2-oxoglutarate, the first step in the conversion of 2-oxoglutarate to succinyl-CoA and CO(2).</text>
</comment>
<dbReference type="OrthoDB" id="9769337at2"/>
<evidence type="ECO:0000256" key="2">
    <source>
        <dbReference type="ARBA" id="ARBA00003906"/>
    </source>
</evidence>
<accession>A0A2A4G788</accession>
<dbReference type="AlphaFoldDB" id="A0A2A4G788"/>
<dbReference type="EC" id="1.2.4.4" evidence="3"/>
<dbReference type="Gene3D" id="3.40.50.970">
    <property type="match status" value="2"/>
</dbReference>
<dbReference type="InterPro" id="IPR005475">
    <property type="entry name" value="Transketolase-like_Pyr-bd"/>
</dbReference>